<evidence type="ECO:0008006" key="4">
    <source>
        <dbReference type="Google" id="ProtNLM"/>
    </source>
</evidence>
<feature type="region of interest" description="Disordered" evidence="1">
    <location>
        <begin position="56"/>
        <end position="77"/>
    </location>
</feature>
<proteinExistence type="predicted"/>
<accession>A0ABR7R4U6</accession>
<organism evidence="2 3">
    <name type="scientific">Pseudoroseomonas ludipueritiae</name>
    <dbReference type="NCBI Taxonomy" id="198093"/>
    <lineage>
        <taxon>Bacteria</taxon>
        <taxon>Pseudomonadati</taxon>
        <taxon>Pseudomonadota</taxon>
        <taxon>Alphaproteobacteria</taxon>
        <taxon>Acetobacterales</taxon>
        <taxon>Acetobacteraceae</taxon>
        <taxon>Pseudoroseomonas</taxon>
    </lineage>
</organism>
<evidence type="ECO:0000313" key="2">
    <source>
        <dbReference type="EMBL" id="MBC9176784.1"/>
    </source>
</evidence>
<reference evidence="2 3" key="1">
    <citation type="journal article" date="2009" name="Int. J. Syst. Evol. Microbiol.">
        <title>Transfer of Teichococcus ludipueritiae and Muricoccus roseus to the genus Roseomonas, as Roseomonas ludipueritiae comb. nov. and Roseomonas rosea comb. nov., respectively, and emended description of the genus Roseomonas.</title>
        <authorList>
            <person name="Sanchez-Porro C."/>
            <person name="Gallego V."/>
            <person name="Busse H.J."/>
            <person name="Kampfer P."/>
            <person name="Ventosa A."/>
        </authorList>
    </citation>
    <scope>NUCLEOTIDE SEQUENCE [LARGE SCALE GENOMIC DNA]</scope>
    <source>
        <strain evidence="2 3">DSM 14915</strain>
    </source>
</reference>
<evidence type="ECO:0000256" key="1">
    <source>
        <dbReference type="SAM" id="MobiDB-lite"/>
    </source>
</evidence>
<name>A0ABR7R4U6_9PROT</name>
<protein>
    <recommendedName>
        <fullName evidence="4">WGR domain-containing protein</fullName>
    </recommendedName>
</protein>
<dbReference type="RefSeq" id="WP_187777928.1">
    <property type="nucleotide sequence ID" value="NZ_JACTUZ010000019.1"/>
</dbReference>
<keyword evidence="3" id="KW-1185">Reference proteome</keyword>
<gene>
    <name evidence="2" type="ORF">IBL25_07480</name>
</gene>
<comment type="caution">
    <text evidence="2">The sequence shown here is derived from an EMBL/GenBank/DDBJ whole genome shotgun (WGS) entry which is preliminary data.</text>
</comment>
<sequence>MSEFRVVVAYRYAKRNGGVAYGMTIKAENEEGAIAEGHRKILQGYRSRRHAYTTCEKLPAPPAAPQISAEQRDEPHG</sequence>
<dbReference type="Proteomes" id="UP000603940">
    <property type="component" value="Unassembled WGS sequence"/>
</dbReference>
<dbReference type="EMBL" id="JACTUZ010000019">
    <property type="protein sequence ID" value="MBC9176784.1"/>
    <property type="molecule type" value="Genomic_DNA"/>
</dbReference>
<evidence type="ECO:0000313" key="3">
    <source>
        <dbReference type="Proteomes" id="UP000603940"/>
    </source>
</evidence>